<feature type="active site" description="Proton donor" evidence="3">
    <location>
        <position position="156"/>
    </location>
</feature>
<accession>D3PE63</accession>
<dbReference type="GO" id="GO:0046872">
    <property type="term" value="F:metal ion binding"/>
    <property type="evidence" value="ECO:0007669"/>
    <property type="project" value="UniProtKB-KW"/>
</dbReference>
<dbReference type="HOGENOM" id="CLU_033319_0_1_0"/>
<keyword evidence="8" id="KW-1185">Reference proteome</keyword>
<reference evidence="7 8" key="1">
    <citation type="journal article" date="2010" name="DNA Res.">
        <title>Bacterial lifestyle in a deep-sea hydrothermal vent chimney revealed by the genome sequence of the thermophilic bacterium Deferribacter desulfuricans SSM1.</title>
        <authorList>
            <person name="Takaki Y."/>
            <person name="Shimamura S."/>
            <person name="Nakagawa S."/>
            <person name="Fukuhara Y."/>
            <person name="Horikawa H."/>
            <person name="Ankai A."/>
            <person name="Harada T."/>
            <person name="Hosoyama A."/>
            <person name="Oguchi A."/>
            <person name="Fukui S."/>
            <person name="Fujita N."/>
            <person name="Takami H."/>
            <person name="Takai K."/>
        </authorList>
    </citation>
    <scope>NUCLEOTIDE SEQUENCE [LARGE SCALE GENOMIC DNA]</scope>
    <source>
        <strain evidence="8">DSM 14783 / JCM 11476 / NBRC 101012 / SSM1</strain>
    </source>
</reference>
<evidence type="ECO:0000259" key="6">
    <source>
        <dbReference type="Pfam" id="PF04127"/>
    </source>
</evidence>
<comment type="similarity">
    <text evidence="3 4">In the C-terminal section; belongs to the PPC synthetase family.</text>
</comment>
<dbReference type="InterPro" id="IPR036551">
    <property type="entry name" value="Flavin_trans-like"/>
</dbReference>
<evidence type="ECO:0000313" key="7">
    <source>
        <dbReference type="EMBL" id="BAI80886.1"/>
    </source>
</evidence>
<dbReference type="EC" id="4.1.1.36" evidence="3"/>
<evidence type="ECO:0000313" key="8">
    <source>
        <dbReference type="Proteomes" id="UP000001520"/>
    </source>
</evidence>
<feature type="domain" description="DNA/pantothenate metabolism flavoprotein C-terminal" evidence="6">
    <location>
        <begin position="180"/>
        <end position="386"/>
    </location>
</feature>
<dbReference type="GO" id="GO:0015937">
    <property type="term" value="P:coenzyme A biosynthetic process"/>
    <property type="evidence" value="ECO:0007669"/>
    <property type="project" value="UniProtKB-UniRule"/>
</dbReference>
<dbReference type="OrthoDB" id="9802554at2"/>
<keyword evidence="3" id="KW-0460">Magnesium</keyword>
<comment type="function">
    <text evidence="4">Catalyzes two steps in the biosynthesis of coenzyme A. In the first step cysteine is conjugated to 4'-phosphopantothenate to form 4-phosphopantothenoylcysteine, in the latter compound is decarboxylated to form 4'-phosphopantotheine.</text>
</comment>
<dbReference type="GO" id="GO:0010181">
    <property type="term" value="F:FMN binding"/>
    <property type="evidence" value="ECO:0007669"/>
    <property type="project" value="UniProtKB-UniRule"/>
</dbReference>
<comment type="catalytic activity">
    <reaction evidence="3 4">
        <text>(R)-4'-phosphopantothenate + L-cysteine + CTP = N-[(R)-4-phosphopantothenoyl]-L-cysteine + CMP + diphosphate + H(+)</text>
        <dbReference type="Rhea" id="RHEA:19397"/>
        <dbReference type="ChEBI" id="CHEBI:10986"/>
        <dbReference type="ChEBI" id="CHEBI:15378"/>
        <dbReference type="ChEBI" id="CHEBI:33019"/>
        <dbReference type="ChEBI" id="CHEBI:35235"/>
        <dbReference type="ChEBI" id="CHEBI:37563"/>
        <dbReference type="ChEBI" id="CHEBI:59458"/>
        <dbReference type="ChEBI" id="CHEBI:60377"/>
        <dbReference type="EC" id="6.3.2.5"/>
    </reaction>
</comment>
<dbReference type="Gene3D" id="3.40.50.10300">
    <property type="entry name" value="CoaB-like"/>
    <property type="match status" value="1"/>
</dbReference>
<evidence type="ECO:0000256" key="1">
    <source>
        <dbReference type="ARBA" id="ARBA00022793"/>
    </source>
</evidence>
<organism evidence="7 8">
    <name type="scientific">Deferribacter desulfuricans (strain DSM 14783 / JCM 11476 / NBRC 101012 / SSM1)</name>
    <dbReference type="NCBI Taxonomy" id="639282"/>
    <lineage>
        <taxon>Bacteria</taxon>
        <taxon>Pseudomonadati</taxon>
        <taxon>Deferribacterota</taxon>
        <taxon>Deferribacteres</taxon>
        <taxon>Deferribacterales</taxon>
        <taxon>Deferribacteraceae</taxon>
        <taxon>Deferribacter</taxon>
    </lineage>
</organism>
<dbReference type="InterPro" id="IPR007085">
    <property type="entry name" value="DNA/pantothenate-metab_flavo_C"/>
</dbReference>
<evidence type="ECO:0000256" key="3">
    <source>
        <dbReference type="HAMAP-Rule" id="MF_02225"/>
    </source>
</evidence>
<evidence type="ECO:0000256" key="4">
    <source>
        <dbReference type="RuleBase" id="RU364078"/>
    </source>
</evidence>
<feature type="domain" description="Flavoprotein" evidence="5">
    <location>
        <begin position="3"/>
        <end position="173"/>
    </location>
</feature>
<dbReference type="InterPro" id="IPR003382">
    <property type="entry name" value="Flavoprotein"/>
</dbReference>
<keyword evidence="3 4" id="KW-0436">Ligase</keyword>
<dbReference type="InterPro" id="IPR035929">
    <property type="entry name" value="CoaB-like_sf"/>
</dbReference>
<sequence>MSNFLIFITGGIAAYKIPTLCRLLIKAGHNVKVGMTENATKFITPLTFESLIKNRVYIDDFITDVEPDSIDHIDLIEWADKIIIAPCTANTLSKIANGIGDNLVTSAMLVVKEKPVYIFPSMNSNMYDNPIIQENISKLRRIGYTVFEPDEGELACKTEGKGRLIEPEEIFQLVTEGKFKGIKFLVTLGPTKEDIDPVRYISNWSSGKMGYKIAKYIKDNGGELFVVAGDVCLDLSVFPHVRVKSAEDMYREVISRFQNFDVLIMTAAVADYRVKDIAAKKIKKSDEILTLELIKNKDILYEVSKIKKDKQIVVGFAAETDDLMRNALDKLNKKKLDMIVVNDVSRSDIGFGADDNEVTIFLTNGEKIETGKQSKYNIAKRVVDTAYQLFKSKNE</sequence>
<dbReference type="GO" id="GO:0004632">
    <property type="term" value="F:phosphopantothenate--cysteine ligase activity"/>
    <property type="evidence" value="ECO:0007669"/>
    <property type="project" value="UniProtKB-UniRule"/>
</dbReference>
<feature type="region of interest" description="Phosphopantothenate--cysteine ligase" evidence="3">
    <location>
        <begin position="184"/>
        <end position="395"/>
    </location>
</feature>
<dbReference type="SUPFAM" id="SSF102645">
    <property type="entry name" value="CoaB-like"/>
    <property type="match status" value="1"/>
</dbReference>
<comment type="function">
    <text evidence="3">Catalyzes two sequential steps in the biosynthesis of coenzyme A. In the first step cysteine is conjugated to 4'-phosphopantothenate to form 4-phosphopantothenoylcysteine. In the second step the latter compound is decarboxylated to form 4'-phosphopantotheine.</text>
</comment>
<comment type="pathway">
    <text evidence="3 4">Cofactor biosynthesis; coenzyme A biosynthesis; CoA from (R)-pantothenate: step 3/5.</text>
</comment>
<dbReference type="HAMAP" id="MF_02225">
    <property type="entry name" value="CoaBC"/>
    <property type="match status" value="1"/>
</dbReference>
<dbReference type="EC" id="6.3.2.5" evidence="3"/>
<dbReference type="EMBL" id="AP011529">
    <property type="protein sequence ID" value="BAI80886.1"/>
    <property type="molecule type" value="Genomic_DNA"/>
</dbReference>
<comment type="catalytic activity">
    <reaction evidence="3 4">
        <text>N-[(R)-4-phosphopantothenoyl]-L-cysteine + H(+) = (R)-4'-phosphopantetheine + CO2</text>
        <dbReference type="Rhea" id="RHEA:16793"/>
        <dbReference type="ChEBI" id="CHEBI:15378"/>
        <dbReference type="ChEBI" id="CHEBI:16526"/>
        <dbReference type="ChEBI" id="CHEBI:59458"/>
        <dbReference type="ChEBI" id="CHEBI:61723"/>
        <dbReference type="EC" id="4.1.1.36"/>
    </reaction>
</comment>
<dbReference type="STRING" id="639282.DEFDS_1426"/>
<keyword evidence="2 3" id="KW-0456">Lyase</keyword>
<dbReference type="PANTHER" id="PTHR14359:SF6">
    <property type="entry name" value="PHOSPHOPANTOTHENOYLCYSTEINE DECARBOXYLASE"/>
    <property type="match status" value="1"/>
</dbReference>
<dbReference type="eggNOG" id="COG0452">
    <property type="taxonomic scope" value="Bacteria"/>
</dbReference>
<keyword evidence="3 4" id="KW-0288">FMN</keyword>
<gene>
    <name evidence="3" type="primary">coaBC</name>
    <name evidence="7" type="ordered locus">DEFDS_1426</name>
</gene>
<keyword evidence="1 3" id="KW-0210">Decarboxylase</keyword>
<feature type="binding site" evidence="3">
    <location>
        <position position="334"/>
    </location>
    <ligand>
        <name>CTP</name>
        <dbReference type="ChEBI" id="CHEBI:37563"/>
    </ligand>
</feature>
<comment type="caution">
    <text evidence="3">Lacks conserved residue(s) required for the propagation of feature annotation.</text>
</comment>
<dbReference type="Pfam" id="PF02441">
    <property type="entry name" value="Flavoprotein"/>
    <property type="match status" value="1"/>
</dbReference>
<comment type="cofactor">
    <cofactor evidence="3">
        <name>FMN</name>
        <dbReference type="ChEBI" id="CHEBI:58210"/>
    </cofactor>
    <text evidence="3">Binds 1 FMN per subunit.</text>
</comment>
<dbReference type="Proteomes" id="UP000001520">
    <property type="component" value="Chromosome"/>
</dbReference>
<feature type="binding site" evidence="3">
    <location>
        <position position="330"/>
    </location>
    <ligand>
        <name>CTP</name>
        <dbReference type="ChEBI" id="CHEBI:37563"/>
    </ligand>
</feature>
<keyword evidence="3 4" id="KW-0285">Flavoprotein</keyword>
<dbReference type="InterPro" id="IPR005252">
    <property type="entry name" value="CoaBC"/>
</dbReference>
<dbReference type="GO" id="GO:0015941">
    <property type="term" value="P:pantothenate catabolic process"/>
    <property type="evidence" value="ECO:0007669"/>
    <property type="project" value="InterPro"/>
</dbReference>
<name>D3PE63_DEFDS</name>
<feature type="binding site" evidence="3">
    <location>
        <position position="271"/>
    </location>
    <ligand>
        <name>CTP</name>
        <dbReference type="ChEBI" id="CHEBI:37563"/>
    </ligand>
</feature>
<protein>
    <recommendedName>
        <fullName evidence="3">Coenzyme A biosynthesis bifunctional protein CoaBC</fullName>
    </recommendedName>
    <alternativeName>
        <fullName evidence="3">DNA/pantothenate metabolism flavoprotein</fullName>
    </alternativeName>
    <alternativeName>
        <fullName evidence="3">Phosphopantothenoylcysteine synthetase/decarboxylase</fullName>
        <shortName evidence="3">PPCS-PPCDC</shortName>
    </alternativeName>
    <domain>
        <recommendedName>
            <fullName evidence="3">Phosphopantothenoylcysteine decarboxylase</fullName>
            <shortName evidence="3">PPC decarboxylase</shortName>
            <shortName evidence="3">PPC-DC</shortName>
            <ecNumber evidence="3">4.1.1.36</ecNumber>
        </recommendedName>
        <alternativeName>
            <fullName evidence="3">CoaC</fullName>
        </alternativeName>
    </domain>
    <domain>
        <recommendedName>
            <fullName evidence="3">Phosphopantothenate--cysteine ligase</fullName>
            <ecNumber evidence="3">6.3.2.5</ecNumber>
        </recommendedName>
        <alternativeName>
            <fullName evidence="3">CoaB</fullName>
        </alternativeName>
        <alternativeName>
            <fullName evidence="3">Phosphopantothenoylcysteine synthetase</fullName>
            <shortName evidence="3">PPC synthetase</shortName>
            <shortName evidence="3">PPC-S</shortName>
        </alternativeName>
    </domain>
</protein>
<keyword evidence="3" id="KW-0511">Multifunctional enzyme</keyword>
<dbReference type="RefSeq" id="WP_013008132.1">
    <property type="nucleotide sequence ID" value="NC_013939.1"/>
</dbReference>
<feature type="region of interest" description="Phosphopantothenoylcysteine decarboxylase" evidence="3">
    <location>
        <begin position="1"/>
        <end position="183"/>
    </location>
</feature>
<proteinExistence type="inferred from homology"/>
<dbReference type="UniPathway" id="UPA00241">
    <property type="reaction ID" value="UER00353"/>
</dbReference>
<dbReference type="GO" id="GO:0071513">
    <property type="term" value="C:phosphopantothenoylcysteine decarboxylase complex"/>
    <property type="evidence" value="ECO:0007669"/>
    <property type="project" value="TreeGrafter"/>
</dbReference>
<dbReference type="Pfam" id="PF04127">
    <property type="entry name" value="DFP"/>
    <property type="match status" value="1"/>
</dbReference>
<dbReference type="AlphaFoldDB" id="D3PE63"/>
<dbReference type="Gene3D" id="3.40.50.1950">
    <property type="entry name" value="Flavin prenyltransferase-like"/>
    <property type="match status" value="1"/>
</dbReference>
<evidence type="ECO:0000256" key="2">
    <source>
        <dbReference type="ARBA" id="ARBA00023239"/>
    </source>
</evidence>
<keyword evidence="3" id="KW-0479">Metal-binding</keyword>
<comment type="similarity">
    <text evidence="3 4">In the N-terminal section; belongs to the HFCD (homo-oligomeric flavin containing Cys decarboxylase) superfamily.</text>
</comment>
<feature type="binding site" evidence="3">
    <location>
        <position position="281"/>
    </location>
    <ligand>
        <name>CTP</name>
        <dbReference type="ChEBI" id="CHEBI:37563"/>
    </ligand>
</feature>
<feature type="binding site" evidence="3">
    <location>
        <position position="316"/>
    </location>
    <ligand>
        <name>CTP</name>
        <dbReference type="ChEBI" id="CHEBI:37563"/>
    </ligand>
</feature>
<comment type="pathway">
    <text evidence="3 4">Cofactor biosynthesis; coenzyme A biosynthesis; CoA from (R)-pantothenate: step 2/5.</text>
</comment>
<dbReference type="NCBIfam" id="TIGR00521">
    <property type="entry name" value="coaBC_dfp"/>
    <property type="match status" value="1"/>
</dbReference>
<dbReference type="SUPFAM" id="SSF52507">
    <property type="entry name" value="Homo-oligomeric flavin-containing Cys decarboxylases, HFCD"/>
    <property type="match status" value="1"/>
</dbReference>
<evidence type="ECO:0000259" key="5">
    <source>
        <dbReference type="Pfam" id="PF02441"/>
    </source>
</evidence>
<dbReference type="PANTHER" id="PTHR14359">
    <property type="entry name" value="HOMO-OLIGOMERIC FLAVIN CONTAINING CYS DECARBOXYLASE FAMILY"/>
    <property type="match status" value="1"/>
</dbReference>
<dbReference type="GO" id="GO:0004633">
    <property type="term" value="F:phosphopantothenoylcysteine decarboxylase activity"/>
    <property type="evidence" value="ECO:0007669"/>
    <property type="project" value="UniProtKB-UniRule"/>
</dbReference>
<comment type="cofactor">
    <cofactor evidence="3">
        <name>Mg(2+)</name>
        <dbReference type="ChEBI" id="CHEBI:18420"/>
    </cofactor>
</comment>
<dbReference type="KEGG" id="ddf:DEFDS_1426"/>